<organism evidence="2 3">
    <name type="scientific">Portunus trituberculatus</name>
    <name type="common">Swimming crab</name>
    <name type="synonym">Neptunus trituberculatus</name>
    <dbReference type="NCBI Taxonomy" id="210409"/>
    <lineage>
        <taxon>Eukaryota</taxon>
        <taxon>Metazoa</taxon>
        <taxon>Ecdysozoa</taxon>
        <taxon>Arthropoda</taxon>
        <taxon>Crustacea</taxon>
        <taxon>Multicrustacea</taxon>
        <taxon>Malacostraca</taxon>
        <taxon>Eumalacostraca</taxon>
        <taxon>Eucarida</taxon>
        <taxon>Decapoda</taxon>
        <taxon>Pleocyemata</taxon>
        <taxon>Brachyura</taxon>
        <taxon>Eubrachyura</taxon>
        <taxon>Portunoidea</taxon>
        <taxon>Portunidae</taxon>
        <taxon>Portuninae</taxon>
        <taxon>Portunus</taxon>
    </lineage>
</organism>
<dbReference type="Proteomes" id="UP000324222">
    <property type="component" value="Unassembled WGS sequence"/>
</dbReference>
<gene>
    <name evidence="2" type="ORF">E2C01_025334</name>
</gene>
<protein>
    <submittedName>
        <fullName evidence="2">Uncharacterized protein</fullName>
    </submittedName>
</protein>
<sequence>MPSPVRGEAAVLFPSFLTPASIIPCCFHPSPGFPLSSSIPVPPSQLSLEPKFQTCEENCSITHGKKFDDERPVNDFWCIMRRSRRIIYILVVSDKRKDATNSSEKVKRTSHSCEGGAGASCFSVPHLPQHRNISLSKSTSSTNAPPRPMRHLRFQFATRQATRKRPAEDARRRGKEYSKSDFSRNS</sequence>
<keyword evidence="3" id="KW-1185">Reference proteome</keyword>
<evidence type="ECO:0000256" key="1">
    <source>
        <dbReference type="SAM" id="MobiDB-lite"/>
    </source>
</evidence>
<feature type="region of interest" description="Disordered" evidence="1">
    <location>
        <begin position="133"/>
        <end position="186"/>
    </location>
</feature>
<reference evidence="2 3" key="1">
    <citation type="submission" date="2019-05" db="EMBL/GenBank/DDBJ databases">
        <title>Another draft genome of Portunus trituberculatus and its Hox gene families provides insights of decapod evolution.</title>
        <authorList>
            <person name="Jeong J.-H."/>
            <person name="Song I."/>
            <person name="Kim S."/>
            <person name="Choi T."/>
            <person name="Kim D."/>
            <person name="Ryu S."/>
            <person name="Kim W."/>
        </authorList>
    </citation>
    <scope>NUCLEOTIDE SEQUENCE [LARGE SCALE GENOMIC DNA]</scope>
    <source>
        <tissue evidence="2">Muscle</tissue>
    </source>
</reference>
<dbReference type="EMBL" id="VSRR010002548">
    <property type="protein sequence ID" value="MPC32032.1"/>
    <property type="molecule type" value="Genomic_DNA"/>
</dbReference>
<feature type="compositionally biased region" description="Basic and acidic residues" evidence="1">
    <location>
        <begin position="165"/>
        <end position="186"/>
    </location>
</feature>
<name>A0A5B7ED31_PORTR</name>
<evidence type="ECO:0000313" key="3">
    <source>
        <dbReference type="Proteomes" id="UP000324222"/>
    </source>
</evidence>
<evidence type="ECO:0000313" key="2">
    <source>
        <dbReference type="EMBL" id="MPC32032.1"/>
    </source>
</evidence>
<proteinExistence type="predicted"/>
<comment type="caution">
    <text evidence="2">The sequence shown here is derived from an EMBL/GenBank/DDBJ whole genome shotgun (WGS) entry which is preliminary data.</text>
</comment>
<feature type="compositionally biased region" description="Polar residues" evidence="1">
    <location>
        <begin position="133"/>
        <end position="144"/>
    </location>
</feature>
<dbReference type="AlphaFoldDB" id="A0A5B7ED31"/>
<accession>A0A5B7ED31</accession>